<evidence type="ECO:0000259" key="2">
    <source>
        <dbReference type="Pfam" id="PF00535"/>
    </source>
</evidence>
<dbReference type="Gene3D" id="3.90.550.10">
    <property type="entry name" value="Spore Coat Polysaccharide Biosynthesis Protein SpsA, Chain A"/>
    <property type="match status" value="2"/>
</dbReference>
<dbReference type="SUPFAM" id="SSF53448">
    <property type="entry name" value="Nucleotide-diphospho-sugar transferases"/>
    <property type="match status" value="2"/>
</dbReference>
<dbReference type="InterPro" id="IPR029044">
    <property type="entry name" value="Nucleotide-diphossugar_trans"/>
</dbReference>
<dbReference type="AlphaFoldDB" id="A0A4U2PT13"/>
<feature type="domain" description="Glycosyltransferase 2-like" evidence="2">
    <location>
        <begin position="353"/>
        <end position="504"/>
    </location>
</feature>
<organism evidence="3 4">
    <name type="scientific">Paenibacillus terrae</name>
    <dbReference type="NCBI Taxonomy" id="159743"/>
    <lineage>
        <taxon>Bacteria</taxon>
        <taxon>Bacillati</taxon>
        <taxon>Bacillota</taxon>
        <taxon>Bacilli</taxon>
        <taxon>Bacillales</taxon>
        <taxon>Paenibacillaceae</taxon>
        <taxon>Paenibacillus</taxon>
    </lineage>
</organism>
<comment type="caution">
    <text evidence="3">The sequence shown here is derived from an EMBL/GenBank/DDBJ whole genome shotgun (WGS) entry which is preliminary data.</text>
</comment>
<dbReference type="InterPro" id="IPR001173">
    <property type="entry name" value="Glyco_trans_2-like"/>
</dbReference>
<sequence>MRILIGSPVHQKPEILALFLQALERLEAPDVLPDYLFVDDNDNPASSQWLADFADRLPGRVLPPLSGLQQYENRSDEHTHYWPPSLVWKVAGFKNRLIDYALQHHYDALFLVDSDLILHSRTLCRLVETEKDIVSEIFWTRWQPEGALLPQVWVSDEYNLFHREEGEVLSAEERAHRELLFIHQLHVPGLYEVGGLGACTLIRRRALEAGIHFGKIPNVTFWGEDRHFCIRAAAYGFPLFVDTHYPAMHLYRESDRIKAEQLLLTLDGMTQGTANRDDQDASFTTENKNISENSPSSTASTPPEITIPSDLRESAVFAKHATESFVVPPAFSGPRHSELHAPPVSRPKLTLSMTVCNEADRKLAEVLQSHREYIDEAVIIDDGSLDDSGELCRDLLKGIPLHLIRNERASFTNEVELRKQQWRETLASSPEWILNMDADEMFESRFAQAVHALIAGTKADTICFRLFDMWSSTHYRDDDYWQAHRYYRPFLTRYRDNFSYKWKEQYLHCGRFPDNVLELPTEISDYRIQHWGWYTPAIRTAKYERYQQLDPDAHYGWKEQYESILDPTPHLSLWIDPDQDDVKNKHEAESGDTGGVKSDVNTGANIQDAIAEDTYASRTGNKNEAIHTAESVQVANVAHPVEPAPAHEAVNPSNPVNTSAVAKIAGVHAIIGSHTLTKGEIEDALYGKGKGEEQGMACKLCGSSNTAVFHRYEHFTLIGCGSCGLIFRNDVDRIQPENMIADIYNVKWVAMRDSAAASTYGDHALFGLMLLDMFSPGKGKLLEIGSGTGEFIHAALQSGWNAVGIEPSIDSRAYAKYKYDVDLLPGFWNGETETETATDEEAANEAPETEGDTTLSLDHEYEAVVCWHVLEHIVDPVAFLTDLREQLQQDGTLYITVPNKNSFTNEAYGVHSPLFTEEDHLYHYSEHTLTRLLAESGLHPVALFTRQLPSGLDTLIEAHPLYGELTFTERMGLLAKLQGEKRGHELCCVARAI</sequence>
<name>A0A4U2PT13_9BACL</name>
<dbReference type="PANTHER" id="PTHR43861">
    <property type="entry name" value="TRANS-ACONITATE 2-METHYLTRANSFERASE-RELATED"/>
    <property type="match status" value="1"/>
</dbReference>
<dbReference type="RefSeq" id="WP_137062420.1">
    <property type="nucleotide sequence ID" value="NZ_PNXQ01000014.1"/>
</dbReference>
<evidence type="ECO:0000313" key="3">
    <source>
        <dbReference type="EMBL" id="TKH42802.1"/>
    </source>
</evidence>
<feature type="compositionally biased region" description="Polar residues" evidence="1">
    <location>
        <begin position="281"/>
        <end position="303"/>
    </location>
</feature>
<feature type="compositionally biased region" description="Acidic residues" evidence="1">
    <location>
        <begin position="833"/>
        <end position="851"/>
    </location>
</feature>
<accession>A0A4U2PT13</accession>
<evidence type="ECO:0000256" key="1">
    <source>
        <dbReference type="SAM" id="MobiDB-lite"/>
    </source>
</evidence>
<dbReference type="PANTHER" id="PTHR43861:SF6">
    <property type="entry name" value="METHYLTRANSFERASE TYPE 11"/>
    <property type="match status" value="1"/>
</dbReference>
<dbReference type="Pfam" id="PF00535">
    <property type="entry name" value="Glycos_transf_2"/>
    <property type="match status" value="1"/>
</dbReference>
<dbReference type="InterPro" id="IPR029063">
    <property type="entry name" value="SAM-dependent_MTases_sf"/>
</dbReference>
<dbReference type="Gene3D" id="3.40.50.150">
    <property type="entry name" value="Vaccinia Virus protein VP39"/>
    <property type="match status" value="1"/>
</dbReference>
<gene>
    <name evidence="3" type="ORF">C1I60_14755</name>
</gene>
<evidence type="ECO:0000313" key="4">
    <source>
        <dbReference type="Proteomes" id="UP000308114"/>
    </source>
</evidence>
<dbReference type="GO" id="GO:0032259">
    <property type="term" value="P:methylation"/>
    <property type="evidence" value="ECO:0007669"/>
    <property type="project" value="UniProtKB-KW"/>
</dbReference>
<feature type="region of interest" description="Disordered" evidence="1">
    <location>
        <begin position="270"/>
        <end position="306"/>
    </location>
</feature>
<proteinExistence type="predicted"/>
<keyword evidence="3" id="KW-0489">Methyltransferase</keyword>
<dbReference type="Pfam" id="PF13489">
    <property type="entry name" value="Methyltransf_23"/>
    <property type="match status" value="1"/>
</dbReference>
<reference evidence="3 4" key="1">
    <citation type="submission" date="2018-01" db="EMBL/GenBank/DDBJ databases">
        <title>Bacillales members from the olive rhizosphere are effective biological control agents against Verticillium dahliae.</title>
        <authorList>
            <person name="Gomez-Lama C."/>
            <person name="Legarda G."/>
            <person name="Ruano-Rosa D."/>
            <person name="Pizarro-Tobias P."/>
            <person name="Valverde-Corredor A."/>
            <person name="Niqui J.L."/>
            <person name="Trivino J.C."/>
            <person name="Roca A."/>
            <person name="Mercado-Blanco J."/>
        </authorList>
    </citation>
    <scope>NUCLEOTIDE SEQUENCE [LARGE SCALE GENOMIC DNA]</scope>
    <source>
        <strain evidence="3 4">PIC167</strain>
    </source>
</reference>
<feature type="region of interest" description="Disordered" evidence="1">
    <location>
        <begin position="582"/>
        <end position="601"/>
    </location>
</feature>
<dbReference type="EMBL" id="PNXQ01000014">
    <property type="protein sequence ID" value="TKH42802.1"/>
    <property type="molecule type" value="Genomic_DNA"/>
</dbReference>
<protein>
    <submittedName>
        <fullName evidence="3">SAM-dependent methyltransferase</fullName>
    </submittedName>
</protein>
<dbReference type="Proteomes" id="UP000308114">
    <property type="component" value="Unassembled WGS sequence"/>
</dbReference>
<feature type="region of interest" description="Disordered" evidence="1">
    <location>
        <begin position="833"/>
        <end position="852"/>
    </location>
</feature>
<keyword evidence="3" id="KW-0808">Transferase</keyword>
<dbReference type="SUPFAM" id="SSF53335">
    <property type="entry name" value="S-adenosyl-L-methionine-dependent methyltransferases"/>
    <property type="match status" value="1"/>
</dbReference>
<dbReference type="GO" id="GO:0008168">
    <property type="term" value="F:methyltransferase activity"/>
    <property type="evidence" value="ECO:0007669"/>
    <property type="project" value="UniProtKB-KW"/>
</dbReference>